<organism evidence="1 2">
    <name type="scientific">Sphaerodactylus townsendi</name>
    <dbReference type="NCBI Taxonomy" id="933632"/>
    <lineage>
        <taxon>Eukaryota</taxon>
        <taxon>Metazoa</taxon>
        <taxon>Chordata</taxon>
        <taxon>Craniata</taxon>
        <taxon>Vertebrata</taxon>
        <taxon>Euteleostomi</taxon>
        <taxon>Lepidosauria</taxon>
        <taxon>Squamata</taxon>
        <taxon>Bifurcata</taxon>
        <taxon>Gekkota</taxon>
        <taxon>Sphaerodactylidae</taxon>
        <taxon>Sphaerodactylus</taxon>
    </lineage>
</organism>
<gene>
    <name evidence="1" type="ORF">K3G42_011554</name>
</gene>
<sequence>MLCGFGAVCERNPVDSSQGVCICKKSACPSVVAPVCGSDYSTYSNECELEKAQCNQQRRIKVISKGACGSKDPCVEVMCSFGSTCARSTDGQSAKCICPSSCSGVPENTVCGSDGKDYRSECHLNRHACDKQENIFKKFDGPCDPCRSTHNDLNRVCRVNPRTRRAELLPRPENCPLKRDPVCGDDGMTYNNECFMMRSGAIRGIEIQKVRSGPCQLQDKCREECRFNGVCLNRRGSARCTCERIVCDGSYRPLCGRDGRTYNNVCERQKAECQQRTAIPVKHQGPCAFLSLQERSVSTQWPLRLQSRGGRSELLPPKLKRQKLVGKADDRFESVACLEKGSMSAQCSAAPPWDVSALRIVAGRGPDNSAFPTCLSCPPAADLGAPSPCLSVECTFGATCVVKNQEAVCECQQVCQTVYDPVCGSDNLTYGNPCELEAMACALRKEIRVRHKGPCGEWRVVLGRSESKAPG</sequence>
<evidence type="ECO:0000313" key="2">
    <source>
        <dbReference type="Proteomes" id="UP000827872"/>
    </source>
</evidence>
<proteinExistence type="predicted"/>
<name>A0ACB8EEI0_9SAUR</name>
<dbReference type="EMBL" id="CM037629">
    <property type="protein sequence ID" value="KAH7990798.1"/>
    <property type="molecule type" value="Genomic_DNA"/>
</dbReference>
<evidence type="ECO:0000313" key="1">
    <source>
        <dbReference type="EMBL" id="KAH7990798.1"/>
    </source>
</evidence>
<dbReference type="Proteomes" id="UP000827872">
    <property type="component" value="Linkage Group LG16"/>
</dbReference>
<accession>A0ACB8EEI0</accession>
<keyword evidence="2" id="KW-1185">Reference proteome</keyword>
<reference evidence="1" key="1">
    <citation type="submission" date="2021-08" db="EMBL/GenBank/DDBJ databases">
        <title>The first chromosome-level gecko genome reveals the dynamic sex chromosomes of Neotropical dwarf geckos (Sphaerodactylidae: Sphaerodactylus).</title>
        <authorList>
            <person name="Pinto B.J."/>
            <person name="Keating S.E."/>
            <person name="Gamble T."/>
        </authorList>
    </citation>
    <scope>NUCLEOTIDE SEQUENCE</scope>
    <source>
        <strain evidence="1">TG3544</strain>
    </source>
</reference>
<comment type="caution">
    <text evidence="1">The sequence shown here is derived from an EMBL/GenBank/DDBJ whole genome shotgun (WGS) entry which is preliminary data.</text>
</comment>
<protein>
    <submittedName>
        <fullName evidence="1">Uncharacterized protein</fullName>
    </submittedName>
</protein>